<dbReference type="EMBL" id="CP104965">
    <property type="protein sequence ID" value="UXN68720.1"/>
    <property type="molecule type" value="Genomic_DNA"/>
</dbReference>
<name>A0ABY6C916_9HYPH</name>
<evidence type="ECO:0000313" key="3">
    <source>
        <dbReference type="Proteomes" id="UP001061862"/>
    </source>
</evidence>
<dbReference type="Pfam" id="PF07676">
    <property type="entry name" value="PD40"/>
    <property type="match status" value="1"/>
</dbReference>
<proteinExistence type="inferred from homology"/>
<dbReference type="PANTHER" id="PTHR36842:SF1">
    <property type="entry name" value="PROTEIN TOLB"/>
    <property type="match status" value="1"/>
</dbReference>
<organism evidence="2 3">
    <name type="scientific">Devosia neptuniae</name>
    <dbReference type="NCBI Taxonomy" id="191302"/>
    <lineage>
        <taxon>Bacteria</taxon>
        <taxon>Pseudomonadati</taxon>
        <taxon>Pseudomonadota</taxon>
        <taxon>Alphaproteobacteria</taxon>
        <taxon>Hyphomicrobiales</taxon>
        <taxon>Devosiaceae</taxon>
        <taxon>Devosia</taxon>
    </lineage>
</organism>
<reference evidence="2 3" key="1">
    <citation type="submission" date="2022-09" db="EMBL/GenBank/DDBJ databases">
        <title>Interaction between co-microsymbionts with complementary sets of symbiotic genes in legume-rhizobium systems.</title>
        <authorList>
            <person name="Safronova V."/>
            <person name="Sazanova A."/>
            <person name="Afonin A."/>
            <person name="Chirak E."/>
        </authorList>
    </citation>
    <scope>NUCLEOTIDE SEQUENCE [LARGE SCALE GENOMIC DNA]</scope>
    <source>
        <strain evidence="2 3">A18/4-1</strain>
    </source>
</reference>
<gene>
    <name evidence="2" type="ORF">N8A98_15890</name>
</gene>
<dbReference type="InterPro" id="IPR011659">
    <property type="entry name" value="WD40"/>
</dbReference>
<dbReference type="Gene3D" id="2.120.10.30">
    <property type="entry name" value="TolB, C-terminal domain"/>
    <property type="match status" value="1"/>
</dbReference>
<keyword evidence="3" id="KW-1185">Reference proteome</keyword>
<sequence>MTFNFPRRGRSLAAGQRSELTIIDRDGNASVIFTANEVIEAPNWSADGQFLVFNAGGRLFRIAAAGGQPEQIDTGELADLNNDHVLSPHGRFIYVSSDDGHLYAVPFAGGTPRRVSNEHPAPFHYYLHGISPDGRTLSYVAIEQRNGERQVNVFTIPSAGGPDTRLTDLSMPNDGPEYSPDGRWIYFNSELAASRPGHAQIFRMNAADGSGLEQLTFDSFVNWFPHLSPDGSVVALLSFPQGTLGHPADKDVLLRLMSPEGGRVRTLASFFGGQGTINVNSWAPDSQRLAYVAYPLG</sequence>
<dbReference type="RefSeq" id="WP_262166694.1">
    <property type="nucleotide sequence ID" value="NZ_CP104965.1"/>
</dbReference>
<dbReference type="PANTHER" id="PTHR36842">
    <property type="entry name" value="PROTEIN TOLB HOMOLOG"/>
    <property type="match status" value="1"/>
</dbReference>
<evidence type="ECO:0000313" key="2">
    <source>
        <dbReference type="EMBL" id="UXN68720.1"/>
    </source>
</evidence>
<evidence type="ECO:0000256" key="1">
    <source>
        <dbReference type="ARBA" id="ARBA00009820"/>
    </source>
</evidence>
<dbReference type="Proteomes" id="UP001061862">
    <property type="component" value="Chromosome"/>
</dbReference>
<dbReference type="SUPFAM" id="SSF82171">
    <property type="entry name" value="DPP6 N-terminal domain-like"/>
    <property type="match status" value="1"/>
</dbReference>
<accession>A0ABY6C916</accession>
<dbReference type="InterPro" id="IPR011042">
    <property type="entry name" value="6-blade_b-propeller_TolB-like"/>
</dbReference>
<comment type="similarity">
    <text evidence="1">Belongs to the TolB family.</text>
</comment>
<protein>
    <submittedName>
        <fullName evidence="2">Biopolymer transporter Tol</fullName>
    </submittedName>
</protein>